<dbReference type="STRING" id="329726.AM1_0522"/>
<dbReference type="Pfam" id="PF00672">
    <property type="entry name" value="HAMP"/>
    <property type="match status" value="1"/>
</dbReference>
<dbReference type="InterPro" id="IPR003660">
    <property type="entry name" value="HAMP_dom"/>
</dbReference>
<evidence type="ECO:0000256" key="5">
    <source>
        <dbReference type="ARBA" id="ARBA00023136"/>
    </source>
</evidence>
<keyword evidence="5 7" id="KW-0472">Membrane</keyword>
<dbReference type="OrthoDB" id="543801at2"/>
<dbReference type="CDD" id="cd01948">
    <property type="entry name" value="EAL"/>
    <property type="match status" value="1"/>
</dbReference>
<evidence type="ECO:0000256" key="1">
    <source>
        <dbReference type="ARBA" id="ARBA00004651"/>
    </source>
</evidence>
<dbReference type="Proteomes" id="UP000000268">
    <property type="component" value="Chromosome"/>
</dbReference>
<dbReference type="eggNOG" id="COG5000">
    <property type="taxonomic scope" value="Bacteria"/>
</dbReference>
<evidence type="ECO:0000256" key="4">
    <source>
        <dbReference type="ARBA" id="ARBA00022989"/>
    </source>
</evidence>
<keyword evidence="3 7" id="KW-0812">Transmembrane</keyword>
<feature type="transmembrane region" description="Helical" evidence="7">
    <location>
        <begin position="20"/>
        <end position="44"/>
    </location>
</feature>
<comment type="subcellular location">
    <subcellularLocation>
        <location evidence="1">Cell membrane</location>
        <topology evidence="1">Multi-pass membrane protein</topology>
    </subcellularLocation>
</comment>
<evidence type="ECO:0000259" key="8">
    <source>
        <dbReference type="PROSITE" id="PS50883"/>
    </source>
</evidence>
<dbReference type="Pfam" id="PF00990">
    <property type="entry name" value="GGDEF"/>
    <property type="match status" value="1"/>
</dbReference>
<evidence type="ECO:0000256" key="7">
    <source>
        <dbReference type="SAM" id="Phobius"/>
    </source>
</evidence>
<keyword evidence="4 7" id="KW-1133">Transmembrane helix</keyword>
<dbReference type="InterPro" id="IPR000160">
    <property type="entry name" value="GGDEF_dom"/>
</dbReference>
<dbReference type="InterPro" id="IPR029787">
    <property type="entry name" value="Nucleotide_cyclase"/>
</dbReference>
<dbReference type="PANTHER" id="PTHR44757:SF2">
    <property type="entry name" value="BIOFILM ARCHITECTURE MAINTENANCE PROTEIN MBAA"/>
    <property type="match status" value="1"/>
</dbReference>
<keyword evidence="2" id="KW-1003">Cell membrane</keyword>
<dbReference type="PROSITE" id="PS50887">
    <property type="entry name" value="GGDEF"/>
    <property type="match status" value="1"/>
</dbReference>
<dbReference type="CDD" id="cd12913">
    <property type="entry name" value="PDC1_MCP_like"/>
    <property type="match status" value="1"/>
</dbReference>
<evidence type="ECO:0000313" key="12">
    <source>
        <dbReference type="Proteomes" id="UP000000268"/>
    </source>
</evidence>
<dbReference type="EMBL" id="CP000828">
    <property type="protein sequence ID" value="ABW25574.1"/>
    <property type="molecule type" value="Genomic_DNA"/>
</dbReference>
<dbReference type="PANTHER" id="PTHR44757">
    <property type="entry name" value="DIGUANYLATE CYCLASE DGCP"/>
    <property type="match status" value="1"/>
</dbReference>
<dbReference type="InterPro" id="IPR052155">
    <property type="entry name" value="Biofilm_reg_signaling"/>
</dbReference>
<dbReference type="eggNOG" id="COG5001">
    <property type="taxonomic scope" value="Bacteria"/>
</dbReference>
<name>B0CC32_ACAM1</name>
<dbReference type="Gene3D" id="3.20.20.450">
    <property type="entry name" value="EAL domain"/>
    <property type="match status" value="1"/>
</dbReference>
<dbReference type="CDD" id="cd06225">
    <property type="entry name" value="HAMP"/>
    <property type="match status" value="1"/>
</dbReference>
<dbReference type="Gene3D" id="6.10.340.10">
    <property type="match status" value="1"/>
</dbReference>
<evidence type="ECO:0000259" key="10">
    <source>
        <dbReference type="PROSITE" id="PS50887"/>
    </source>
</evidence>
<feature type="domain" description="EAL" evidence="8">
    <location>
        <begin position="624"/>
        <end position="880"/>
    </location>
</feature>
<accession>B0CC32</accession>
<evidence type="ECO:0000259" key="9">
    <source>
        <dbReference type="PROSITE" id="PS50885"/>
    </source>
</evidence>
<dbReference type="RefSeq" id="WP_012161178.1">
    <property type="nucleotide sequence ID" value="NC_009925.1"/>
</dbReference>
<evidence type="ECO:0000256" key="3">
    <source>
        <dbReference type="ARBA" id="ARBA00022692"/>
    </source>
</evidence>
<dbReference type="Gene3D" id="3.30.70.270">
    <property type="match status" value="1"/>
</dbReference>
<dbReference type="InterPro" id="IPR035919">
    <property type="entry name" value="EAL_sf"/>
</dbReference>
<dbReference type="InterPro" id="IPR033479">
    <property type="entry name" value="dCache_1"/>
</dbReference>
<dbReference type="NCBIfam" id="TIGR00254">
    <property type="entry name" value="GGDEF"/>
    <property type="match status" value="1"/>
</dbReference>
<dbReference type="SUPFAM" id="SSF141868">
    <property type="entry name" value="EAL domain-like"/>
    <property type="match status" value="1"/>
</dbReference>
<dbReference type="FunFam" id="3.30.70.270:FF:000001">
    <property type="entry name" value="Diguanylate cyclase domain protein"/>
    <property type="match status" value="1"/>
</dbReference>
<dbReference type="InterPro" id="IPR001633">
    <property type="entry name" value="EAL_dom"/>
</dbReference>
<proteinExistence type="predicted"/>
<evidence type="ECO:0000256" key="2">
    <source>
        <dbReference type="ARBA" id="ARBA00022475"/>
    </source>
</evidence>
<organism evidence="11 12">
    <name type="scientific">Acaryochloris marina (strain MBIC 11017)</name>
    <dbReference type="NCBI Taxonomy" id="329726"/>
    <lineage>
        <taxon>Bacteria</taxon>
        <taxon>Bacillati</taxon>
        <taxon>Cyanobacteriota</taxon>
        <taxon>Cyanophyceae</taxon>
        <taxon>Acaryochloridales</taxon>
        <taxon>Acaryochloridaceae</taxon>
        <taxon>Acaryochloris</taxon>
    </lineage>
</organism>
<dbReference type="FunFam" id="3.20.20.450:FF:000001">
    <property type="entry name" value="Cyclic di-GMP phosphodiesterase yahA"/>
    <property type="match status" value="1"/>
</dbReference>
<feature type="transmembrane region" description="Helical" evidence="7">
    <location>
        <begin position="352"/>
        <end position="375"/>
    </location>
</feature>
<dbReference type="CDD" id="cd01949">
    <property type="entry name" value="GGDEF"/>
    <property type="match status" value="1"/>
</dbReference>
<evidence type="ECO:0000256" key="6">
    <source>
        <dbReference type="SAM" id="Coils"/>
    </source>
</evidence>
<dbReference type="GO" id="GO:0005886">
    <property type="term" value="C:plasma membrane"/>
    <property type="evidence" value="ECO:0007669"/>
    <property type="project" value="UniProtKB-SubCell"/>
</dbReference>
<dbReference type="SMART" id="SM00267">
    <property type="entry name" value="GGDEF"/>
    <property type="match status" value="1"/>
</dbReference>
<keyword evidence="12" id="KW-1185">Reference proteome</keyword>
<feature type="coiled-coil region" evidence="6">
    <location>
        <begin position="416"/>
        <end position="446"/>
    </location>
</feature>
<dbReference type="SUPFAM" id="SSF158472">
    <property type="entry name" value="HAMP domain-like"/>
    <property type="match status" value="1"/>
</dbReference>
<dbReference type="SMART" id="SM00304">
    <property type="entry name" value="HAMP"/>
    <property type="match status" value="1"/>
</dbReference>
<reference evidence="11 12" key="1">
    <citation type="journal article" date="2008" name="Proc. Natl. Acad. Sci. U.S.A.">
        <title>Niche adaptation and genome expansion in the chlorophyll d-producing cyanobacterium Acaryochloris marina.</title>
        <authorList>
            <person name="Swingley W.D."/>
            <person name="Chen M."/>
            <person name="Cheung P.C."/>
            <person name="Conrad A.L."/>
            <person name="Dejesa L.C."/>
            <person name="Hao J."/>
            <person name="Honchak B.M."/>
            <person name="Karbach L.E."/>
            <person name="Kurdoglu A."/>
            <person name="Lahiri S."/>
            <person name="Mastrian S.D."/>
            <person name="Miyashita H."/>
            <person name="Page L."/>
            <person name="Ramakrishna P."/>
            <person name="Satoh S."/>
            <person name="Sattley W.M."/>
            <person name="Shimada Y."/>
            <person name="Taylor H.L."/>
            <person name="Tomo T."/>
            <person name="Tsuchiya T."/>
            <person name="Wang Z.T."/>
            <person name="Raymond J."/>
            <person name="Mimuro M."/>
            <person name="Blankenship R.E."/>
            <person name="Touchman J.W."/>
        </authorList>
    </citation>
    <scope>NUCLEOTIDE SEQUENCE [LARGE SCALE GENOMIC DNA]</scope>
    <source>
        <strain evidence="12">MBIC 11017</strain>
    </source>
</reference>
<dbReference type="GO" id="GO:0007165">
    <property type="term" value="P:signal transduction"/>
    <property type="evidence" value="ECO:0007669"/>
    <property type="project" value="InterPro"/>
</dbReference>
<feature type="domain" description="GGDEF" evidence="10">
    <location>
        <begin position="482"/>
        <end position="615"/>
    </location>
</feature>
<dbReference type="SUPFAM" id="SSF55073">
    <property type="entry name" value="Nucleotide cyclase"/>
    <property type="match status" value="1"/>
</dbReference>
<dbReference type="PROSITE" id="PS50883">
    <property type="entry name" value="EAL"/>
    <property type="match status" value="1"/>
</dbReference>
<dbReference type="Pfam" id="PF00563">
    <property type="entry name" value="EAL"/>
    <property type="match status" value="1"/>
</dbReference>
<dbReference type="KEGG" id="amr:AM1_0522"/>
<dbReference type="Gene3D" id="3.30.450.20">
    <property type="entry name" value="PAS domain"/>
    <property type="match status" value="1"/>
</dbReference>
<keyword evidence="6" id="KW-0175">Coiled coil</keyword>
<dbReference type="SMART" id="SM00052">
    <property type="entry name" value="EAL"/>
    <property type="match status" value="1"/>
</dbReference>
<protein>
    <submittedName>
        <fullName evidence="11">Diguanylate cyclase/phosphodiesterase, putative</fullName>
    </submittedName>
</protein>
<dbReference type="AlphaFoldDB" id="B0CC32"/>
<feature type="domain" description="HAMP" evidence="9">
    <location>
        <begin position="372"/>
        <end position="424"/>
    </location>
</feature>
<dbReference type="Pfam" id="PF02743">
    <property type="entry name" value="dCache_1"/>
    <property type="match status" value="1"/>
</dbReference>
<dbReference type="PROSITE" id="PS50885">
    <property type="entry name" value="HAMP"/>
    <property type="match status" value="1"/>
</dbReference>
<gene>
    <name evidence="11" type="ordered locus">AM1_0522</name>
</gene>
<sequence>MEQLSRWKKIRFPLHRALPLRFTLIVLFVLQLLVSVGLVGYLSLRNGEEAIEDLANQLMSETGDRISERLNIYLLTPHQVNQLNEDALDMGQLQLNDLQSMERHFWRQSQVFKLISYIQFGNLQGEFVGLAVNDDGTLTYQVTEETGALQTYSIDTKGDRKQYLKISPNFDARQRPWYIVPQQADKPAWTEIYPWVSPPTLAITLGQPYYDAQGKFQGILATDLSLAQISDFLKELSLCDSSRTFILERSGDIVATSSNELPFVWRNHKPGRLMATHSEDGVVQATAAYLAKQAGGLQQINARRQIQFSIKGQRYFLQVTPLQDQHGLDWLSVLVIPESSFMAQIDANTRTTLLLCFLALGCAIYLGVCTASWIARPILRFSQASQAISSGQFDQTVAVKGFKEIGVLQQSFNRMAEKLQATFSDLEAANLALTKEVAERQRAEEQFKHLALHDPLTGFPNRAFFMEQLERAVKQTQRHSQYLFAVLFIDLDRFKIVNDSLGHEVGDQLLGAIAHQLHSLVRATDIVARLGGDEFVILLEPIEEVNDAVRVADRIVQELSAPIDLSNRQVFISASVGIALSSPDYSQATDILRDADIAMYRAKNRGKACFEIFNERMYTQALDRLQLENDLRQAIANQQLQVFYQPIVNIQTGKLSGFEALGRWPHPQRGFIPPTEFIPIAEETGLIIPLGEWILQSACQQMATWLQTYPSAVKYTISVNMSIKQLKDPNLLTKVDRALEQSGLNRHQLSLELTESILMENVIELKVILNQLKERGIQLSIDDFGTGYSSLSYLHLFPFNTIKIDQSFITRIGAQGENQEIIETIINLASQLNMDAISEGVESKQQLNYLKKLLCQKAQGNYFSQPLSSDAAEVFILNNPQLIQVH</sequence>
<evidence type="ECO:0000313" key="11">
    <source>
        <dbReference type="EMBL" id="ABW25574.1"/>
    </source>
</evidence>
<dbReference type="HOGENOM" id="CLU_000445_78_2_3"/>
<dbReference type="InterPro" id="IPR043128">
    <property type="entry name" value="Rev_trsase/Diguanyl_cyclase"/>
</dbReference>